<dbReference type="Gene3D" id="2.40.128.20">
    <property type="match status" value="1"/>
</dbReference>
<dbReference type="PANTHER" id="PTHR10612">
    <property type="entry name" value="APOLIPOPROTEIN D"/>
    <property type="match status" value="1"/>
</dbReference>
<dbReference type="SUPFAM" id="SSF50814">
    <property type="entry name" value="Lipocalins"/>
    <property type="match status" value="1"/>
</dbReference>
<dbReference type="InterPro" id="IPR047202">
    <property type="entry name" value="Lipocalin_Blc-like_dom"/>
</dbReference>
<dbReference type="AlphaFoldDB" id="A0A1L4D4J1"/>
<dbReference type="PIRSF" id="PIRSF036893">
    <property type="entry name" value="Lipocalin_ApoD"/>
    <property type="match status" value="1"/>
</dbReference>
<proteinExistence type="inferred from homology"/>
<feature type="domain" description="Lipocalin/cytosolic fatty-acid binding" evidence="3">
    <location>
        <begin position="9"/>
        <end position="153"/>
    </location>
</feature>
<dbReference type="STRING" id="1915309.AXG55_05475"/>
<dbReference type="InterPro" id="IPR000566">
    <property type="entry name" value="Lipocln_cytosolic_FA-bd_dom"/>
</dbReference>
<dbReference type="CDD" id="cd19438">
    <property type="entry name" value="lipocalin_Blc-like"/>
    <property type="match status" value="1"/>
</dbReference>
<dbReference type="Proteomes" id="UP000184731">
    <property type="component" value="Chromosome"/>
</dbReference>
<dbReference type="InterPro" id="IPR012674">
    <property type="entry name" value="Calycin"/>
</dbReference>
<name>A0A1L4D4J1_9BACT</name>
<dbReference type="InterPro" id="IPR002446">
    <property type="entry name" value="Lipocalin_bac"/>
</dbReference>
<dbReference type="PANTHER" id="PTHR10612:SF34">
    <property type="entry name" value="APOLIPOPROTEIN D"/>
    <property type="match status" value="1"/>
</dbReference>
<dbReference type="EMBL" id="CP017834">
    <property type="protein sequence ID" value="APJ05097.1"/>
    <property type="molecule type" value="Genomic_DNA"/>
</dbReference>
<dbReference type="GO" id="GO:0006950">
    <property type="term" value="P:response to stress"/>
    <property type="evidence" value="ECO:0007669"/>
    <property type="project" value="UniProtKB-ARBA"/>
</dbReference>
<dbReference type="KEGG" id="saqi:AXG55_05475"/>
<sequence length="156" mass="17955">MISSSSCNLDLPRYMGKWYEQAHLPTFFQKDCISSTAEYSIKEDGNVKVINTCFKANGSLKEIVGKAKVNTKDPSGRSLIVSFNWVTEIVNFFNGVNYYVYFVDDLYKYAIVGTLKKDMLWILTRDETIDTETLQKLLDIAKQNDFNLSTLIYDIR</sequence>
<reference evidence="4 5" key="1">
    <citation type="submission" date="2016-10" db="EMBL/GenBank/DDBJ databases">
        <title>Silvanigrella aquatica sp. nov., isolated from a freshwater lake located in the Black Forest, Germany, description of Silvanigrellaceae fam. nov., Silvanigrellales ord. nov., reclassification of the order Bdellovibrionales in the class Oligoflexia, reclassification of the families Bacteriovoracaceae and Halobacteriovoraceae in the new order Bacteriovoracales ord. nov., and reclassification of the family Pseudobacteriovoracaceae in the order Oligoflexiales.</title>
        <authorList>
            <person name="Hahn M.W."/>
            <person name="Schmidt J."/>
            <person name="Koll U."/>
            <person name="Rohde M."/>
            <person name="Verbag S."/>
            <person name="Pitt A."/>
            <person name="Nakai R."/>
            <person name="Naganuma T."/>
            <person name="Lang E."/>
        </authorList>
    </citation>
    <scope>NUCLEOTIDE SEQUENCE [LARGE SCALE GENOMIC DNA]</scope>
    <source>
        <strain evidence="4 5">MWH-Nonnen-W8red</strain>
    </source>
</reference>
<accession>A0A1L4D4J1</accession>
<dbReference type="PRINTS" id="PR01171">
    <property type="entry name" value="BCTLIPOCALIN"/>
</dbReference>
<organism evidence="4 5">
    <name type="scientific">Silvanigrella aquatica</name>
    <dbReference type="NCBI Taxonomy" id="1915309"/>
    <lineage>
        <taxon>Bacteria</taxon>
        <taxon>Pseudomonadati</taxon>
        <taxon>Bdellovibrionota</taxon>
        <taxon>Oligoflexia</taxon>
        <taxon>Silvanigrellales</taxon>
        <taxon>Silvanigrellaceae</taxon>
        <taxon>Silvanigrella</taxon>
    </lineage>
</organism>
<dbReference type="InterPro" id="IPR022271">
    <property type="entry name" value="Lipocalin_ApoD"/>
</dbReference>
<gene>
    <name evidence="4" type="ORF">AXG55_05475</name>
</gene>
<protein>
    <recommendedName>
        <fullName evidence="3">Lipocalin/cytosolic fatty-acid binding domain-containing protein</fullName>
    </recommendedName>
</protein>
<evidence type="ECO:0000256" key="1">
    <source>
        <dbReference type="ARBA" id="ARBA00006889"/>
    </source>
</evidence>
<evidence type="ECO:0000313" key="4">
    <source>
        <dbReference type="EMBL" id="APJ05097.1"/>
    </source>
</evidence>
<evidence type="ECO:0000259" key="3">
    <source>
        <dbReference type="Pfam" id="PF08212"/>
    </source>
</evidence>
<comment type="similarity">
    <text evidence="1 2">Belongs to the calycin superfamily. Lipocalin family.</text>
</comment>
<evidence type="ECO:0000313" key="5">
    <source>
        <dbReference type="Proteomes" id="UP000184731"/>
    </source>
</evidence>
<keyword evidence="5" id="KW-1185">Reference proteome</keyword>
<evidence type="ECO:0000256" key="2">
    <source>
        <dbReference type="PIRNR" id="PIRNR036893"/>
    </source>
</evidence>
<dbReference type="Pfam" id="PF08212">
    <property type="entry name" value="Lipocalin_2"/>
    <property type="match status" value="1"/>
</dbReference>